<dbReference type="InterPro" id="IPR011502">
    <property type="entry name" value="Nucleoporin_Nup85"/>
</dbReference>
<protein>
    <recommendedName>
        <fullName evidence="9">Nuclear pore complex protein Nup85</fullName>
    </recommendedName>
</protein>
<accession>A0A6G1KMI3</accession>
<dbReference type="GO" id="GO:0031965">
    <property type="term" value="C:nuclear membrane"/>
    <property type="evidence" value="ECO:0007669"/>
    <property type="project" value="UniProtKB-UniRule"/>
</dbReference>
<dbReference type="EMBL" id="MU005765">
    <property type="protein sequence ID" value="KAF2713601.1"/>
    <property type="molecule type" value="Genomic_DNA"/>
</dbReference>
<evidence type="ECO:0000256" key="7">
    <source>
        <dbReference type="ARBA" id="ARBA00023132"/>
    </source>
</evidence>
<evidence type="ECO:0000256" key="2">
    <source>
        <dbReference type="ARBA" id="ARBA00005573"/>
    </source>
</evidence>
<dbReference type="Pfam" id="PF07575">
    <property type="entry name" value="Nucleopor_Nup85"/>
    <property type="match status" value="1"/>
</dbReference>
<dbReference type="GO" id="GO:0006606">
    <property type="term" value="P:protein import into nucleus"/>
    <property type="evidence" value="ECO:0007669"/>
    <property type="project" value="TreeGrafter"/>
</dbReference>
<dbReference type="GO" id="GO:0006406">
    <property type="term" value="P:mRNA export from nucleus"/>
    <property type="evidence" value="ECO:0007669"/>
    <property type="project" value="TreeGrafter"/>
</dbReference>
<gene>
    <name evidence="11" type="ORF">K504DRAFT_462114</name>
</gene>
<keyword evidence="5 9" id="KW-0653">Protein transport</keyword>
<proteinExistence type="inferred from homology"/>
<evidence type="ECO:0000256" key="6">
    <source>
        <dbReference type="ARBA" id="ARBA00023010"/>
    </source>
</evidence>
<dbReference type="OrthoDB" id="5422384at2759"/>
<evidence type="ECO:0000256" key="8">
    <source>
        <dbReference type="ARBA" id="ARBA00023242"/>
    </source>
</evidence>
<feature type="region of interest" description="Disordered" evidence="10">
    <location>
        <begin position="1"/>
        <end position="61"/>
    </location>
</feature>
<evidence type="ECO:0000313" key="12">
    <source>
        <dbReference type="Proteomes" id="UP000799428"/>
    </source>
</evidence>
<comment type="subunit">
    <text evidence="9">Component of the nuclear pore complex (NPC).</text>
</comment>
<dbReference type="AlphaFoldDB" id="A0A6G1KMI3"/>
<keyword evidence="4 9" id="KW-0509">mRNA transport</keyword>
<keyword evidence="7 9" id="KW-0906">Nuclear pore complex</keyword>
<dbReference type="PANTHER" id="PTHR13373">
    <property type="entry name" value="FROUNT PROTEIN-RELATED"/>
    <property type="match status" value="1"/>
</dbReference>
<dbReference type="PANTHER" id="PTHR13373:SF21">
    <property type="entry name" value="NUCLEAR PORE COMPLEX PROTEIN NUP85"/>
    <property type="match status" value="1"/>
</dbReference>
<comment type="function">
    <text evidence="9">Functions as a component of the nuclear pore complex (NPC).</text>
</comment>
<name>A0A6G1KMI3_9PLEO</name>
<evidence type="ECO:0000313" key="11">
    <source>
        <dbReference type="EMBL" id="KAF2713601.1"/>
    </source>
</evidence>
<dbReference type="GO" id="GO:0017056">
    <property type="term" value="F:structural constituent of nuclear pore"/>
    <property type="evidence" value="ECO:0007669"/>
    <property type="project" value="TreeGrafter"/>
</dbReference>
<evidence type="ECO:0000256" key="10">
    <source>
        <dbReference type="SAM" id="MobiDB-lite"/>
    </source>
</evidence>
<evidence type="ECO:0000256" key="1">
    <source>
        <dbReference type="ARBA" id="ARBA00004567"/>
    </source>
</evidence>
<feature type="compositionally biased region" description="Acidic residues" evidence="10">
    <location>
        <begin position="129"/>
        <end position="175"/>
    </location>
</feature>
<dbReference type="GO" id="GO:0045893">
    <property type="term" value="P:positive regulation of DNA-templated transcription"/>
    <property type="evidence" value="ECO:0007669"/>
    <property type="project" value="TreeGrafter"/>
</dbReference>
<keyword evidence="12" id="KW-1185">Reference proteome</keyword>
<dbReference type="GO" id="GO:0031080">
    <property type="term" value="C:nuclear pore outer ring"/>
    <property type="evidence" value="ECO:0007669"/>
    <property type="project" value="TreeGrafter"/>
</dbReference>
<keyword evidence="6 9" id="KW-0811">Translocation</keyword>
<organism evidence="11 12">
    <name type="scientific">Pleomassaria siparia CBS 279.74</name>
    <dbReference type="NCBI Taxonomy" id="1314801"/>
    <lineage>
        <taxon>Eukaryota</taxon>
        <taxon>Fungi</taxon>
        <taxon>Dikarya</taxon>
        <taxon>Ascomycota</taxon>
        <taxon>Pezizomycotina</taxon>
        <taxon>Dothideomycetes</taxon>
        <taxon>Pleosporomycetidae</taxon>
        <taxon>Pleosporales</taxon>
        <taxon>Pleomassariaceae</taxon>
        <taxon>Pleomassaria</taxon>
    </lineage>
</organism>
<feature type="region of interest" description="Disordered" evidence="10">
    <location>
        <begin position="73"/>
        <end position="181"/>
    </location>
</feature>
<keyword evidence="8 9" id="KW-0539">Nucleus</keyword>
<keyword evidence="9" id="KW-0472">Membrane</keyword>
<keyword evidence="3 9" id="KW-0813">Transport</keyword>
<reference evidence="11" key="1">
    <citation type="journal article" date="2020" name="Stud. Mycol.">
        <title>101 Dothideomycetes genomes: a test case for predicting lifestyles and emergence of pathogens.</title>
        <authorList>
            <person name="Haridas S."/>
            <person name="Albert R."/>
            <person name="Binder M."/>
            <person name="Bloem J."/>
            <person name="Labutti K."/>
            <person name="Salamov A."/>
            <person name="Andreopoulos B."/>
            <person name="Baker S."/>
            <person name="Barry K."/>
            <person name="Bills G."/>
            <person name="Bluhm B."/>
            <person name="Cannon C."/>
            <person name="Castanera R."/>
            <person name="Culley D."/>
            <person name="Daum C."/>
            <person name="Ezra D."/>
            <person name="Gonzalez J."/>
            <person name="Henrissat B."/>
            <person name="Kuo A."/>
            <person name="Liang C."/>
            <person name="Lipzen A."/>
            <person name="Lutzoni F."/>
            <person name="Magnuson J."/>
            <person name="Mondo S."/>
            <person name="Nolan M."/>
            <person name="Ohm R."/>
            <person name="Pangilinan J."/>
            <person name="Park H.-J."/>
            <person name="Ramirez L."/>
            <person name="Alfaro M."/>
            <person name="Sun H."/>
            <person name="Tritt A."/>
            <person name="Yoshinaga Y."/>
            <person name="Zwiers L.-H."/>
            <person name="Turgeon B."/>
            <person name="Goodwin S."/>
            <person name="Spatafora J."/>
            <person name="Crous P."/>
            <person name="Grigoriev I."/>
        </authorList>
    </citation>
    <scope>NUCLEOTIDE SEQUENCE</scope>
    <source>
        <strain evidence="11">CBS 279.74</strain>
    </source>
</reference>
<dbReference type="Proteomes" id="UP000799428">
    <property type="component" value="Unassembled WGS sequence"/>
</dbReference>
<evidence type="ECO:0000256" key="5">
    <source>
        <dbReference type="ARBA" id="ARBA00022927"/>
    </source>
</evidence>
<evidence type="ECO:0000256" key="4">
    <source>
        <dbReference type="ARBA" id="ARBA00022816"/>
    </source>
</evidence>
<evidence type="ECO:0000256" key="3">
    <source>
        <dbReference type="ARBA" id="ARBA00022448"/>
    </source>
</evidence>
<evidence type="ECO:0000256" key="9">
    <source>
        <dbReference type="RuleBase" id="RU365073"/>
    </source>
</evidence>
<comment type="subcellular location">
    <subcellularLocation>
        <location evidence="1 9">Nucleus</location>
        <location evidence="1 9">Nuclear pore complex</location>
    </subcellularLocation>
</comment>
<comment type="similarity">
    <text evidence="2 9">Belongs to the nucleoporin Nup85 family.</text>
</comment>
<sequence length="1074" mass="118160">MFYVPPSPSRATTPNSRHNRHFNAPSTTPAGPPPDMSFMPSSTPAGPPPVTGGLFSTSQPNFGASRTSNFFGQSVFGSSPPKTEELFGVGSGSTKTSTLGRPTMPRGRISSEYRGARNIPQALNRGFEEADDSETGSEDDDEEMDNEEEGDDDAEGEEDDDMDEEEYSEEDDYDDGIARGPFRGQTRLAQSALRNSITEPPTSPVVVRPGAKQSQYDLIQLAKGLAPNNEPLSLRETDEMILHTECIMEKLCDSIATDAPERRNDVLGEAAQELVALWKGQASGSSYSGNSAHIAHATRLANLLLNLHYPPHVSQNLRPSAFSLVPIRPDPRHFTPIPRVLLNWLNTEHRSVSEVDLVLKETRGYSAHTHFWDAVQASAFRGDFSTTSKLLRGANFGVAETAHNDGLGENGYSGLHLRHINEVVRIAISLIEDCPAVTSEDWDIKGHDWEIFRTRVDQAYKSLQDFAEGDSQTRQSVSQPFQASHFGISQSQNSFNMSTASRKAESNVPWSIYENLARLYKQLYGSEEEISAVATDWIEAVIGLTIWWDGEEEEVAQGSLAASRRLVARSQRVRTVDITPVKAYCQRLSAALAHVFETNEQDFSLDCTNRTEVGLACVFDDNIEGILQILRGSSLTIASAVGEVASSGDWFVRADGILNQLDPTDLMVLSLTEPPRTGITKDSLLTDYSDQLARKEQMTSQDGKTIREGWELAIQVLGRLDNVVAANDMIEQILDELPLQSPERVDKITQLCHNMDLSKHAVSIALKYANHLRNNTENYGDTLLYYAQAHSPTKIQEVLRVLVAHCLVKSIAYPPLAELDESLNALITSPKQTLTKLASHDPEGAQLLSNYLSGYATIRKFYDLRDEEMLLEAGQKPAHQPMARKRAAANALIIIIASAASSIRGGLYDPEIETVVQVDVLLPLLGEALIFVNQPKRTVTLQHLYTLLAAIEDLDTAPSMIRAQCEECLKTTLAAAHDSNPRITSPHSILQKSTSNLTGSSQFSMIGSHDSESMEGVSTENSGVLIRGSNVDDAKRAWDWRKGMRKEAKGEDVVRLLRLGIGRETARAFTQGET</sequence>